<keyword evidence="1" id="KW-1185">Reference proteome</keyword>
<organism evidence="1 2">
    <name type="scientific">Lingula anatina</name>
    <name type="common">Brachiopod</name>
    <name type="synonym">Lingula unguis</name>
    <dbReference type="NCBI Taxonomy" id="7574"/>
    <lineage>
        <taxon>Eukaryota</taxon>
        <taxon>Metazoa</taxon>
        <taxon>Spiralia</taxon>
        <taxon>Lophotrochozoa</taxon>
        <taxon>Brachiopoda</taxon>
        <taxon>Linguliformea</taxon>
        <taxon>Lingulata</taxon>
        <taxon>Lingulida</taxon>
        <taxon>Linguloidea</taxon>
        <taxon>Lingulidae</taxon>
        <taxon>Lingula</taxon>
    </lineage>
</organism>
<sequence>MVLVPVDIMKVPLPAHALEVIEKNDRKETDRKKLDIAARLNIIHERIKIAYENAGMVTNIYSSSSEREMLQKLQRKPPTAVFDIKEKKKRIAEQHNMMELVKTYLNGCEKRLQLMKEVEMWLDSCNDLVSQHNVVNVYA</sequence>
<evidence type="ECO:0000313" key="1">
    <source>
        <dbReference type="Proteomes" id="UP000085678"/>
    </source>
</evidence>
<dbReference type="Proteomes" id="UP000085678">
    <property type="component" value="Unplaced"/>
</dbReference>
<reference evidence="2" key="1">
    <citation type="submission" date="2025-08" db="UniProtKB">
        <authorList>
            <consortium name="RefSeq"/>
        </authorList>
    </citation>
    <scope>IDENTIFICATION</scope>
    <source>
        <tissue evidence="2">Gonads</tissue>
    </source>
</reference>
<protein>
    <submittedName>
        <fullName evidence="2">Uncharacterized protein LOC106159117</fullName>
    </submittedName>
</protein>
<gene>
    <name evidence="2" type="primary">LOC106159117</name>
</gene>
<dbReference type="KEGG" id="lak:106159117"/>
<dbReference type="InParanoid" id="A0A1S3HYW8"/>
<proteinExistence type="predicted"/>
<dbReference type="GeneID" id="106159117"/>
<dbReference type="AlphaFoldDB" id="A0A1S3HYW8"/>
<dbReference type="RefSeq" id="XP_013390766.1">
    <property type="nucleotide sequence ID" value="XM_013535312.1"/>
</dbReference>
<evidence type="ECO:0000313" key="2">
    <source>
        <dbReference type="RefSeq" id="XP_013390766.1"/>
    </source>
</evidence>
<name>A0A1S3HYW8_LINAN</name>
<accession>A0A1S3HYW8</accession>